<evidence type="ECO:0000256" key="1">
    <source>
        <dbReference type="SAM" id="Phobius"/>
    </source>
</evidence>
<keyword evidence="1" id="KW-0812">Transmembrane</keyword>
<evidence type="ECO:0000313" key="3">
    <source>
        <dbReference type="Proteomes" id="UP000297998"/>
    </source>
</evidence>
<dbReference type="EMBL" id="SRPE01000004">
    <property type="protein sequence ID" value="TGN27835.1"/>
    <property type="molecule type" value="Genomic_DNA"/>
</dbReference>
<dbReference type="Proteomes" id="UP000297998">
    <property type="component" value="Unassembled WGS sequence"/>
</dbReference>
<protein>
    <submittedName>
        <fullName evidence="2">Uncharacterized protein</fullName>
    </submittedName>
</protein>
<dbReference type="AlphaFoldDB" id="A0A4Z1BYY3"/>
<sequence>MIYSVIFAEGGLGRDFIYIIIAILLGIAMIGGAVGTLISLIINSLSGHKKETKYYLMVFGMCALITLVISGMVCGSL</sequence>
<keyword evidence="1" id="KW-1133">Transmembrane helix</keyword>
<keyword evidence="3" id="KW-1185">Reference proteome</keyword>
<dbReference type="OrthoDB" id="9928161at2"/>
<organism evidence="2 3">
    <name type="scientific">Empedobacter tilapiae</name>
    <dbReference type="NCBI Taxonomy" id="2491114"/>
    <lineage>
        <taxon>Bacteria</taxon>
        <taxon>Pseudomonadati</taxon>
        <taxon>Bacteroidota</taxon>
        <taxon>Flavobacteriia</taxon>
        <taxon>Flavobacteriales</taxon>
        <taxon>Weeksellaceae</taxon>
        <taxon>Empedobacter</taxon>
    </lineage>
</organism>
<feature type="transmembrane region" description="Helical" evidence="1">
    <location>
        <begin position="54"/>
        <end position="73"/>
    </location>
</feature>
<feature type="transmembrane region" description="Helical" evidence="1">
    <location>
        <begin position="16"/>
        <end position="42"/>
    </location>
</feature>
<reference evidence="2 3" key="1">
    <citation type="submission" date="2019-03" db="EMBL/GenBank/DDBJ databases">
        <title>Empedobacter tilapiae sp. nov., isolated from an intestine of Nile tilapia Oreochromis niloticus.</title>
        <authorList>
            <person name="Kim Y.-O."/>
            <person name="Yoon J.-H."/>
        </authorList>
    </citation>
    <scope>NUCLEOTIDE SEQUENCE [LARGE SCALE GENOMIC DNA]</scope>
    <source>
        <strain evidence="2 3">MRS2</strain>
    </source>
</reference>
<accession>A0A4Z1BYY3</accession>
<gene>
    <name evidence="2" type="ORF">E4J94_06380</name>
</gene>
<proteinExistence type="predicted"/>
<name>A0A4Z1BYY3_9FLAO</name>
<keyword evidence="1" id="KW-0472">Membrane</keyword>
<comment type="caution">
    <text evidence="2">The sequence shown here is derived from an EMBL/GenBank/DDBJ whole genome shotgun (WGS) entry which is preliminary data.</text>
</comment>
<dbReference type="RefSeq" id="WP_135835024.1">
    <property type="nucleotide sequence ID" value="NZ_SRPE01000004.1"/>
</dbReference>
<evidence type="ECO:0000313" key="2">
    <source>
        <dbReference type="EMBL" id="TGN27835.1"/>
    </source>
</evidence>